<evidence type="ECO:0000313" key="3">
    <source>
        <dbReference type="EMBL" id="MVZ99848.1"/>
    </source>
</evidence>
<dbReference type="SUPFAM" id="SSF51735">
    <property type="entry name" value="NAD(P)-binding Rossmann-fold domains"/>
    <property type="match status" value="1"/>
</dbReference>
<dbReference type="GO" id="GO:0016491">
    <property type="term" value="F:oxidoreductase activity"/>
    <property type="evidence" value="ECO:0007669"/>
    <property type="project" value="UniProtKB-KW"/>
</dbReference>
<name>A0A6I4MB26_9ACTN</name>
<dbReference type="InterPro" id="IPR036291">
    <property type="entry name" value="NAD(P)-bd_dom_sf"/>
</dbReference>
<dbReference type="PANTHER" id="PTHR24321">
    <property type="entry name" value="DEHYDROGENASES, SHORT CHAIN"/>
    <property type="match status" value="1"/>
</dbReference>
<gene>
    <name evidence="3" type="ORF">F8568_005530</name>
</gene>
<dbReference type="Proteomes" id="UP000462055">
    <property type="component" value="Unassembled WGS sequence"/>
</dbReference>
<dbReference type="InterPro" id="IPR002347">
    <property type="entry name" value="SDR_fam"/>
</dbReference>
<dbReference type="CDD" id="cd05233">
    <property type="entry name" value="SDR_c"/>
    <property type="match status" value="1"/>
</dbReference>
<comment type="similarity">
    <text evidence="1">Belongs to the short-chain dehydrogenases/reductases (SDR) family.</text>
</comment>
<comment type="caution">
    <text evidence="3">The sequence shown here is derived from an EMBL/GenBank/DDBJ whole genome shotgun (WGS) entry which is preliminary data.</text>
</comment>
<dbReference type="PANTHER" id="PTHR24321:SF8">
    <property type="entry name" value="ESTRADIOL 17-BETA-DEHYDROGENASE 8-RELATED"/>
    <property type="match status" value="1"/>
</dbReference>
<keyword evidence="2" id="KW-0560">Oxidoreductase</keyword>
<dbReference type="Gene3D" id="3.40.50.720">
    <property type="entry name" value="NAD(P)-binding Rossmann-like Domain"/>
    <property type="match status" value="1"/>
</dbReference>
<proteinExistence type="inferred from homology"/>
<evidence type="ECO:0000313" key="4">
    <source>
        <dbReference type="Proteomes" id="UP000462055"/>
    </source>
</evidence>
<dbReference type="RefSeq" id="WP_151592022.1">
    <property type="nucleotide sequence ID" value="NZ_WBMS02000003.1"/>
</dbReference>
<dbReference type="PRINTS" id="PR00081">
    <property type="entry name" value="GDHRDH"/>
</dbReference>
<dbReference type="AlphaFoldDB" id="A0A6I4MB26"/>
<dbReference type="InterPro" id="IPR020904">
    <property type="entry name" value="Sc_DH/Rdtase_CS"/>
</dbReference>
<evidence type="ECO:0000256" key="2">
    <source>
        <dbReference type="ARBA" id="ARBA00023002"/>
    </source>
</evidence>
<dbReference type="Pfam" id="PF13561">
    <property type="entry name" value="adh_short_C2"/>
    <property type="match status" value="1"/>
</dbReference>
<reference evidence="3" key="1">
    <citation type="submission" date="2019-12" db="EMBL/GenBank/DDBJ databases">
        <title>Actinomadura physcomitrii sp. nov., a novel actinomycete isolated from moss [Physcomitrium sphaericum (Ludw) Fuernr].</title>
        <authorList>
            <person name="Zhuang X."/>
        </authorList>
    </citation>
    <scope>NUCLEOTIDE SEQUENCE [LARGE SCALE GENOMIC DNA]</scope>
    <source>
        <strain evidence="3">LD22</strain>
    </source>
</reference>
<dbReference type="FunFam" id="3.40.50.720:FF:000084">
    <property type="entry name" value="Short-chain dehydrogenase reductase"/>
    <property type="match status" value="1"/>
</dbReference>
<organism evidence="3 4">
    <name type="scientific">Actinomadura physcomitrii</name>
    <dbReference type="NCBI Taxonomy" id="2650748"/>
    <lineage>
        <taxon>Bacteria</taxon>
        <taxon>Bacillati</taxon>
        <taxon>Actinomycetota</taxon>
        <taxon>Actinomycetes</taxon>
        <taxon>Streptosporangiales</taxon>
        <taxon>Thermomonosporaceae</taxon>
        <taxon>Actinomadura</taxon>
    </lineage>
</organism>
<sequence length="253" mass="25671">MSDLILDGRVAVVTGAATGIGEGSALALARAGASVVLADLDDARPVADEIIAAGGKAAVTRCDIADEDQVAAVMAVAVETFGRLDILHANAGLGHGQARLTDIDKKAWDRTVSVNLTGTWLCLRHAARAMIEQGRGGSIVVTASATGLVGFPLTGGYAATKAGLISLTKTASMELAEAGIRVNAVAPGPIATDMVQKAIAARPELEDELRRSVPLGRPGAVEEVAHTVVWLCSSQASYITGTTVPVDGGQVAG</sequence>
<evidence type="ECO:0000256" key="1">
    <source>
        <dbReference type="ARBA" id="ARBA00006484"/>
    </source>
</evidence>
<accession>A0A6I4MB26</accession>
<dbReference type="NCBIfam" id="NF005559">
    <property type="entry name" value="PRK07231.1"/>
    <property type="match status" value="1"/>
</dbReference>
<dbReference type="EMBL" id="WBMS02000003">
    <property type="protein sequence ID" value="MVZ99848.1"/>
    <property type="molecule type" value="Genomic_DNA"/>
</dbReference>
<protein>
    <submittedName>
        <fullName evidence="3">SDR family oxidoreductase</fullName>
    </submittedName>
</protein>
<dbReference type="PROSITE" id="PS00061">
    <property type="entry name" value="ADH_SHORT"/>
    <property type="match status" value="1"/>
</dbReference>
<keyword evidence="4" id="KW-1185">Reference proteome</keyword>
<dbReference type="PRINTS" id="PR00080">
    <property type="entry name" value="SDRFAMILY"/>
</dbReference>